<dbReference type="EMBL" id="OX459969">
    <property type="protein sequence ID" value="CAI9173086.1"/>
    <property type="molecule type" value="Genomic_DNA"/>
</dbReference>
<reference evidence="1" key="1">
    <citation type="submission" date="2023-04" db="EMBL/GenBank/DDBJ databases">
        <authorList>
            <consortium name="ELIXIR-Norway"/>
        </authorList>
    </citation>
    <scope>NUCLEOTIDE SEQUENCE [LARGE SCALE GENOMIC DNA]</scope>
</reference>
<keyword evidence="2" id="KW-1185">Reference proteome</keyword>
<evidence type="ECO:0000313" key="2">
    <source>
        <dbReference type="Proteomes" id="UP001176941"/>
    </source>
</evidence>
<gene>
    <name evidence="1" type="ORF">MRATA1EN1_LOCUS22048</name>
</gene>
<dbReference type="Proteomes" id="UP001176941">
    <property type="component" value="Chromosome 33"/>
</dbReference>
<name>A0ABN8ZLK6_RANTA</name>
<accession>A0ABN8ZLK6</accession>
<organism evidence="1 2">
    <name type="scientific">Rangifer tarandus platyrhynchus</name>
    <name type="common">Svalbard reindeer</name>
    <dbReference type="NCBI Taxonomy" id="3082113"/>
    <lineage>
        <taxon>Eukaryota</taxon>
        <taxon>Metazoa</taxon>
        <taxon>Chordata</taxon>
        <taxon>Craniata</taxon>
        <taxon>Vertebrata</taxon>
        <taxon>Euteleostomi</taxon>
        <taxon>Mammalia</taxon>
        <taxon>Eutheria</taxon>
        <taxon>Laurasiatheria</taxon>
        <taxon>Artiodactyla</taxon>
        <taxon>Ruminantia</taxon>
        <taxon>Pecora</taxon>
        <taxon>Cervidae</taxon>
        <taxon>Odocoileinae</taxon>
        <taxon>Rangifer</taxon>
    </lineage>
</organism>
<proteinExistence type="predicted"/>
<protein>
    <submittedName>
        <fullName evidence="1">Uncharacterized protein</fullName>
    </submittedName>
</protein>
<evidence type="ECO:0000313" key="1">
    <source>
        <dbReference type="EMBL" id="CAI9173086.1"/>
    </source>
</evidence>
<sequence>MKAIIRPYPDSRRGRPPFYSFSSGSSPLLCPLFSSSVAATTHFTLGRIFSSPAPNPDGNETNFLSAAHEGGPTWTLSILRMRLHTQKGETTLTNAGKLLSSIFMGSGL</sequence>